<dbReference type="EMBL" id="SNRY01001828">
    <property type="protein sequence ID" value="KAA6328386.1"/>
    <property type="molecule type" value="Genomic_DNA"/>
</dbReference>
<proteinExistence type="predicted"/>
<accession>A0A5J4R394</accession>
<comment type="caution">
    <text evidence="1">The sequence shown here is derived from an EMBL/GenBank/DDBJ whole genome shotgun (WGS) entry which is preliminary data.</text>
</comment>
<name>A0A5J4R394_9ZZZZ</name>
<organism evidence="1">
    <name type="scientific">termite gut metagenome</name>
    <dbReference type="NCBI Taxonomy" id="433724"/>
    <lineage>
        <taxon>unclassified sequences</taxon>
        <taxon>metagenomes</taxon>
        <taxon>organismal metagenomes</taxon>
    </lineage>
</organism>
<reference evidence="1" key="1">
    <citation type="submission" date="2019-03" db="EMBL/GenBank/DDBJ databases">
        <title>Single cell metagenomics reveals metabolic interactions within the superorganism composed of flagellate Streblomastix strix and complex community of Bacteroidetes bacteria on its surface.</title>
        <authorList>
            <person name="Treitli S.C."/>
            <person name="Kolisko M."/>
            <person name="Husnik F."/>
            <person name="Keeling P."/>
            <person name="Hampl V."/>
        </authorList>
    </citation>
    <scope>NUCLEOTIDE SEQUENCE</scope>
    <source>
        <strain evidence="1">STM</strain>
    </source>
</reference>
<evidence type="ECO:0000313" key="1">
    <source>
        <dbReference type="EMBL" id="KAA6328386.1"/>
    </source>
</evidence>
<gene>
    <name evidence="1" type="ORF">EZS27_022717</name>
</gene>
<dbReference type="AlphaFoldDB" id="A0A5J4R394"/>
<protein>
    <submittedName>
        <fullName evidence="1">Uncharacterized protein</fullName>
    </submittedName>
</protein>
<sequence>MIKNWEGLDINISTKTKKFKKYPSPFDSKSTVNGALDQLFCKFQKSILIVSYSSNSIPAKEEMIEILSRYKSNVRLEEIDYKYSFGNQNHKIGDNANNVKEYLFIAT</sequence>